<organism evidence="3 4">
    <name type="scientific">Stylonychia lemnae</name>
    <name type="common">Ciliate</name>
    <dbReference type="NCBI Taxonomy" id="5949"/>
    <lineage>
        <taxon>Eukaryota</taxon>
        <taxon>Sar</taxon>
        <taxon>Alveolata</taxon>
        <taxon>Ciliophora</taxon>
        <taxon>Intramacronucleata</taxon>
        <taxon>Spirotrichea</taxon>
        <taxon>Stichotrichia</taxon>
        <taxon>Sporadotrichida</taxon>
        <taxon>Oxytrichidae</taxon>
        <taxon>Stylonychinae</taxon>
        <taxon>Stylonychia</taxon>
    </lineage>
</organism>
<proteinExistence type="predicted"/>
<keyword evidence="2" id="KW-0812">Transmembrane</keyword>
<feature type="compositionally biased region" description="Polar residues" evidence="1">
    <location>
        <begin position="289"/>
        <end position="309"/>
    </location>
</feature>
<accession>A0A078B2I8</accession>
<gene>
    <name evidence="3" type="primary">Contig15126.g16119</name>
    <name evidence="3" type="ORF">STYLEM_17572</name>
</gene>
<reference evidence="3 4" key="1">
    <citation type="submission" date="2014-06" db="EMBL/GenBank/DDBJ databases">
        <authorList>
            <person name="Swart Estienne"/>
        </authorList>
    </citation>
    <scope>NUCLEOTIDE SEQUENCE [LARGE SCALE GENOMIC DNA]</scope>
    <source>
        <strain evidence="3 4">130c</strain>
    </source>
</reference>
<evidence type="ECO:0000256" key="2">
    <source>
        <dbReference type="SAM" id="Phobius"/>
    </source>
</evidence>
<dbReference type="InParanoid" id="A0A078B2I8"/>
<feature type="region of interest" description="Disordered" evidence="1">
    <location>
        <begin position="345"/>
        <end position="391"/>
    </location>
</feature>
<dbReference type="AlphaFoldDB" id="A0A078B2I8"/>
<dbReference type="EMBL" id="CCKQ01016578">
    <property type="protein sequence ID" value="CDW88451.1"/>
    <property type="molecule type" value="Genomic_DNA"/>
</dbReference>
<name>A0A078B2I8_STYLE</name>
<keyword evidence="2" id="KW-1133">Transmembrane helix</keyword>
<keyword evidence="2" id="KW-0472">Membrane</keyword>
<dbReference type="Proteomes" id="UP000039865">
    <property type="component" value="Unassembled WGS sequence"/>
</dbReference>
<evidence type="ECO:0000256" key="1">
    <source>
        <dbReference type="SAM" id="MobiDB-lite"/>
    </source>
</evidence>
<protein>
    <recommendedName>
        <fullName evidence="5">Transmembrane protein</fullName>
    </recommendedName>
</protein>
<keyword evidence="4" id="KW-1185">Reference proteome</keyword>
<feature type="transmembrane region" description="Helical" evidence="2">
    <location>
        <begin position="242"/>
        <end position="267"/>
    </location>
</feature>
<evidence type="ECO:0008006" key="5">
    <source>
        <dbReference type="Google" id="ProtNLM"/>
    </source>
</evidence>
<sequence>MTNYLKVQQESEIRQSNEYSQSRELQFFPTQQLACPTCISRYKQASYCLKAQTIEYCCSPFDNSTNCNTNSTNGVVCSPRQDISGVFINSYCKGASSPTSCGVDSLELIASDSTKTVNVSSLPFSVKVQNSLSYLACYYHIKPLQYTWKNGAQIKVKIEKAGNVSAYLFGGTSRDNASISIIANNATATVSTEYTVDASTEIIIVVNPNLNQAITSFTFSFSISGSQYSWWEKLIMGPNGQIYFWVAIGCGALIVFVLLAVIIFLIVRCCRKSSQVGNDDGERNHTDGSNKQFGKQPSLNGKNRGNPSSGDDDFTIRYQNENTTFDNKAIIGPSQGRPVIQKYDAAPLVNGPGGTKEDEYYSNPFLPQNIQKNKQNNMGNKSNDMGNRGRR</sequence>
<evidence type="ECO:0000313" key="3">
    <source>
        <dbReference type="EMBL" id="CDW88451.1"/>
    </source>
</evidence>
<feature type="compositionally biased region" description="Polar residues" evidence="1">
    <location>
        <begin position="365"/>
        <end position="385"/>
    </location>
</feature>
<feature type="region of interest" description="Disordered" evidence="1">
    <location>
        <begin position="274"/>
        <end position="316"/>
    </location>
</feature>
<evidence type="ECO:0000313" key="4">
    <source>
        <dbReference type="Proteomes" id="UP000039865"/>
    </source>
</evidence>
<dbReference type="OrthoDB" id="324219at2759"/>